<name>A0AAD9KFQ7_9ANNE</name>
<reference evidence="2" key="1">
    <citation type="journal article" date="2023" name="Mol. Biol. Evol.">
        <title>Third-Generation Sequencing Reveals the Adaptive Role of the Epigenome in Three Deep-Sea Polychaetes.</title>
        <authorList>
            <person name="Perez M."/>
            <person name="Aroh O."/>
            <person name="Sun Y."/>
            <person name="Lan Y."/>
            <person name="Juniper S.K."/>
            <person name="Young C.R."/>
            <person name="Angers B."/>
            <person name="Qian P.Y."/>
        </authorList>
    </citation>
    <scope>NUCLEOTIDE SEQUENCE</scope>
    <source>
        <strain evidence="2">P08H-3</strain>
    </source>
</reference>
<proteinExistence type="predicted"/>
<gene>
    <name evidence="2" type="ORF">LSH36_3g21035</name>
</gene>
<protein>
    <submittedName>
        <fullName evidence="2">Uncharacterized protein</fullName>
    </submittedName>
</protein>
<evidence type="ECO:0000313" key="2">
    <source>
        <dbReference type="EMBL" id="KAK2170376.1"/>
    </source>
</evidence>
<feature type="region of interest" description="Disordered" evidence="1">
    <location>
        <begin position="90"/>
        <end position="118"/>
    </location>
</feature>
<comment type="caution">
    <text evidence="2">The sequence shown here is derived from an EMBL/GenBank/DDBJ whole genome shotgun (WGS) entry which is preliminary data.</text>
</comment>
<dbReference type="EMBL" id="JAODUP010000003">
    <property type="protein sequence ID" value="KAK2170376.1"/>
    <property type="molecule type" value="Genomic_DNA"/>
</dbReference>
<organism evidence="2 3">
    <name type="scientific">Paralvinella palmiformis</name>
    <dbReference type="NCBI Taxonomy" id="53620"/>
    <lineage>
        <taxon>Eukaryota</taxon>
        <taxon>Metazoa</taxon>
        <taxon>Spiralia</taxon>
        <taxon>Lophotrochozoa</taxon>
        <taxon>Annelida</taxon>
        <taxon>Polychaeta</taxon>
        <taxon>Sedentaria</taxon>
        <taxon>Canalipalpata</taxon>
        <taxon>Terebellida</taxon>
        <taxon>Terebelliformia</taxon>
        <taxon>Alvinellidae</taxon>
        <taxon>Paralvinella</taxon>
    </lineage>
</organism>
<feature type="compositionally biased region" description="Basic residues" evidence="1">
    <location>
        <begin position="96"/>
        <end position="109"/>
    </location>
</feature>
<accession>A0AAD9KFQ7</accession>
<dbReference type="AlphaFoldDB" id="A0AAD9KFQ7"/>
<evidence type="ECO:0000313" key="3">
    <source>
        <dbReference type="Proteomes" id="UP001208570"/>
    </source>
</evidence>
<dbReference type="Proteomes" id="UP001208570">
    <property type="component" value="Unassembled WGS sequence"/>
</dbReference>
<evidence type="ECO:0000256" key="1">
    <source>
        <dbReference type="SAM" id="MobiDB-lite"/>
    </source>
</evidence>
<keyword evidence="3" id="KW-1185">Reference proteome</keyword>
<sequence>MKKECSCYTLQHLYIYIYSPSGNTKCKEQSLDSDGLATNDITTSERNVSSVNKNSTLESKTESNSTDFLASIGVTGGNFGQSILNNGTFGSFGNTTKRKTVSRQKHSQNRKLPGSHTSKNMDSLCEWSIDGSDFNKDDAVSVNWTRC</sequence>